<dbReference type="InterPro" id="IPR001624">
    <property type="entry name" value="FliE"/>
</dbReference>
<comment type="similarity">
    <text evidence="2 4">Belongs to the FliE family.</text>
</comment>
<evidence type="ECO:0000256" key="1">
    <source>
        <dbReference type="ARBA" id="ARBA00004117"/>
    </source>
</evidence>
<dbReference type="GO" id="GO:0009425">
    <property type="term" value="C:bacterial-type flagellum basal body"/>
    <property type="evidence" value="ECO:0007669"/>
    <property type="project" value="UniProtKB-SubCell"/>
</dbReference>
<keyword evidence="5" id="KW-0282">Flagellum</keyword>
<reference evidence="5 6" key="1">
    <citation type="submission" date="2018-08" db="EMBL/GenBank/DDBJ databases">
        <title>Parvularcula sp. SM1705, isolated from surface water of the South Sea China.</title>
        <authorList>
            <person name="Sun L."/>
        </authorList>
    </citation>
    <scope>NUCLEOTIDE SEQUENCE [LARGE SCALE GENOMIC DNA]</scope>
    <source>
        <strain evidence="5 6">SM1705</strain>
    </source>
</reference>
<dbReference type="PANTHER" id="PTHR34653">
    <property type="match status" value="1"/>
</dbReference>
<evidence type="ECO:0000256" key="3">
    <source>
        <dbReference type="ARBA" id="ARBA00023143"/>
    </source>
</evidence>
<evidence type="ECO:0000256" key="2">
    <source>
        <dbReference type="ARBA" id="ARBA00009272"/>
    </source>
</evidence>
<dbReference type="EMBL" id="QUQO01000001">
    <property type="protein sequence ID" value="RFB04721.1"/>
    <property type="molecule type" value="Genomic_DNA"/>
</dbReference>
<dbReference type="GO" id="GO:0071973">
    <property type="term" value="P:bacterial-type flagellum-dependent cell motility"/>
    <property type="evidence" value="ECO:0007669"/>
    <property type="project" value="InterPro"/>
</dbReference>
<dbReference type="HAMAP" id="MF_00724">
    <property type="entry name" value="FliE"/>
    <property type="match status" value="1"/>
</dbReference>
<keyword evidence="3 4" id="KW-0975">Bacterial flagellum</keyword>
<name>A0A371RGZ2_9PROT</name>
<dbReference type="GO" id="GO:0005198">
    <property type="term" value="F:structural molecule activity"/>
    <property type="evidence" value="ECO:0007669"/>
    <property type="project" value="InterPro"/>
</dbReference>
<dbReference type="RefSeq" id="WP_116391354.1">
    <property type="nucleotide sequence ID" value="NZ_CAXQPM010000009.1"/>
</dbReference>
<proteinExistence type="inferred from homology"/>
<gene>
    <name evidence="4" type="primary">fliE</name>
    <name evidence="5" type="ORF">DX908_05170</name>
</gene>
<dbReference type="Proteomes" id="UP000264589">
    <property type="component" value="Unassembled WGS sequence"/>
</dbReference>
<dbReference type="InParanoid" id="A0A371RGZ2"/>
<protein>
    <recommendedName>
        <fullName evidence="4">Flagellar hook-basal body complex protein FliE</fullName>
    </recommendedName>
</protein>
<dbReference type="PANTHER" id="PTHR34653:SF1">
    <property type="entry name" value="FLAGELLAR HOOK-BASAL BODY COMPLEX PROTEIN FLIE"/>
    <property type="match status" value="1"/>
</dbReference>
<keyword evidence="5" id="KW-0969">Cilium</keyword>
<evidence type="ECO:0000256" key="4">
    <source>
        <dbReference type="HAMAP-Rule" id="MF_00724"/>
    </source>
</evidence>
<comment type="subcellular location">
    <subcellularLocation>
        <location evidence="1 4">Bacterial flagellum basal body</location>
    </subcellularLocation>
</comment>
<keyword evidence="5" id="KW-0966">Cell projection</keyword>
<evidence type="ECO:0000313" key="5">
    <source>
        <dbReference type="EMBL" id="RFB04721.1"/>
    </source>
</evidence>
<sequence>MAGELSSLGASVGYGQANRVAQGTASAPGAEAAGKGPKAAAEEFAKVFDKADVAVEALARGEGSAQAVVEAMAEAELALKAAVTVRDKVVEAYQDILRMPV</sequence>
<comment type="caution">
    <text evidence="5">The sequence shown here is derived from an EMBL/GenBank/DDBJ whole genome shotgun (WGS) entry which is preliminary data.</text>
</comment>
<evidence type="ECO:0000313" key="6">
    <source>
        <dbReference type="Proteomes" id="UP000264589"/>
    </source>
</evidence>
<organism evidence="5 6">
    <name type="scientific">Parvularcula marina</name>
    <dbReference type="NCBI Taxonomy" id="2292771"/>
    <lineage>
        <taxon>Bacteria</taxon>
        <taxon>Pseudomonadati</taxon>
        <taxon>Pseudomonadota</taxon>
        <taxon>Alphaproteobacteria</taxon>
        <taxon>Parvularculales</taxon>
        <taxon>Parvularculaceae</taxon>
        <taxon>Parvularcula</taxon>
    </lineage>
</organism>
<keyword evidence="6" id="KW-1185">Reference proteome</keyword>
<dbReference type="AlphaFoldDB" id="A0A371RGZ2"/>
<dbReference type="Pfam" id="PF02049">
    <property type="entry name" value="FliE"/>
    <property type="match status" value="1"/>
</dbReference>
<dbReference type="GO" id="GO:0003774">
    <property type="term" value="F:cytoskeletal motor activity"/>
    <property type="evidence" value="ECO:0007669"/>
    <property type="project" value="InterPro"/>
</dbReference>
<accession>A0A371RGZ2</accession>